<comment type="caution">
    <text evidence="8">The sequence shown here is derived from an EMBL/GenBank/DDBJ whole genome shotgun (WGS) entry which is preliminary data.</text>
</comment>
<evidence type="ECO:0000256" key="2">
    <source>
        <dbReference type="ARBA" id="ARBA00022908"/>
    </source>
</evidence>
<dbReference type="GO" id="GO:0015074">
    <property type="term" value="P:DNA integration"/>
    <property type="evidence" value="ECO:0007669"/>
    <property type="project" value="UniProtKB-KW"/>
</dbReference>
<gene>
    <name evidence="8" type="ORF">B5G41_09320</name>
</gene>
<dbReference type="EMBL" id="NFHB01000005">
    <property type="protein sequence ID" value="OUN03222.1"/>
    <property type="molecule type" value="Genomic_DNA"/>
</dbReference>
<dbReference type="Pfam" id="PF17293">
    <property type="entry name" value="Arm-DNA-bind_5"/>
    <property type="match status" value="1"/>
</dbReference>
<dbReference type="InterPro" id="IPR002104">
    <property type="entry name" value="Integrase_catalytic"/>
</dbReference>
<evidence type="ECO:0000313" key="8">
    <source>
        <dbReference type="EMBL" id="OUN03222.1"/>
    </source>
</evidence>
<keyword evidence="3 5" id="KW-0238">DNA-binding</keyword>
<feature type="domain" description="Tyr recombinase" evidence="6">
    <location>
        <begin position="207"/>
        <end position="398"/>
    </location>
</feature>
<dbReference type="InterPro" id="IPR013762">
    <property type="entry name" value="Integrase-like_cat_sf"/>
</dbReference>
<dbReference type="GO" id="GO:0003677">
    <property type="term" value="F:DNA binding"/>
    <property type="evidence" value="ECO:0007669"/>
    <property type="project" value="UniProtKB-UniRule"/>
</dbReference>
<dbReference type="InterPro" id="IPR050090">
    <property type="entry name" value="Tyrosine_recombinase_XerCD"/>
</dbReference>
<accession>A0A1Y3QU77</accession>
<evidence type="ECO:0000259" key="6">
    <source>
        <dbReference type="PROSITE" id="PS51898"/>
    </source>
</evidence>
<dbReference type="PROSITE" id="PS51898">
    <property type="entry name" value="TYR_RECOMBINASE"/>
    <property type="match status" value="1"/>
</dbReference>
<reference evidence="9" key="1">
    <citation type="submission" date="2017-04" db="EMBL/GenBank/DDBJ databases">
        <title>Function of individual gut microbiota members based on whole genome sequencing of pure cultures obtained from chicken caecum.</title>
        <authorList>
            <person name="Medvecky M."/>
            <person name="Cejkova D."/>
            <person name="Polansky O."/>
            <person name="Karasova D."/>
            <person name="Kubasova T."/>
            <person name="Cizek A."/>
            <person name="Rychlik I."/>
        </authorList>
    </citation>
    <scope>NUCLEOTIDE SEQUENCE [LARGE SCALE GENOMIC DNA]</scope>
    <source>
        <strain evidence="9">An90</strain>
    </source>
</reference>
<dbReference type="CDD" id="cd01185">
    <property type="entry name" value="INTN1_C_like"/>
    <property type="match status" value="1"/>
</dbReference>
<dbReference type="RefSeq" id="WP_087402528.1">
    <property type="nucleotide sequence ID" value="NZ_NFHB01000005.1"/>
</dbReference>
<dbReference type="InterPro" id="IPR035386">
    <property type="entry name" value="Arm-DNA-bind_5"/>
</dbReference>
<feature type="domain" description="Core-binding (CB)" evidence="7">
    <location>
        <begin position="97"/>
        <end position="183"/>
    </location>
</feature>
<dbReference type="Proteomes" id="UP000195772">
    <property type="component" value="Unassembled WGS sequence"/>
</dbReference>
<keyword evidence="4" id="KW-0233">DNA recombination</keyword>
<evidence type="ECO:0000256" key="5">
    <source>
        <dbReference type="PROSITE-ProRule" id="PRU01248"/>
    </source>
</evidence>
<dbReference type="PANTHER" id="PTHR30349">
    <property type="entry name" value="PHAGE INTEGRASE-RELATED"/>
    <property type="match status" value="1"/>
</dbReference>
<dbReference type="PANTHER" id="PTHR30349:SF64">
    <property type="entry name" value="PROPHAGE INTEGRASE INTD-RELATED"/>
    <property type="match status" value="1"/>
</dbReference>
<organism evidence="8 9">
    <name type="scientific">Alistipes onderdonkii</name>
    <dbReference type="NCBI Taxonomy" id="328813"/>
    <lineage>
        <taxon>Bacteria</taxon>
        <taxon>Pseudomonadati</taxon>
        <taxon>Bacteroidota</taxon>
        <taxon>Bacteroidia</taxon>
        <taxon>Bacteroidales</taxon>
        <taxon>Rikenellaceae</taxon>
        <taxon>Alistipes</taxon>
    </lineage>
</organism>
<evidence type="ECO:0000313" key="9">
    <source>
        <dbReference type="Proteomes" id="UP000195772"/>
    </source>
</evidence>
<dbReference type="PROSITE" id="PS51900">
    <property type="entry name" value="CB"/>
    <property type="match status" value="1"/>
</dbReference>
<dbReference type="AlphaFoldDB" id="A0A1Y3QU77"/>
<dbReference type="Pfam" id="PF00589">
    <property type="entry name" value="Phage_integrase"/>
    <property type="match status" value="1"/>
</dbReference>
<protein>
    <submittedName>
        <fullName evidence="8">Recombinase XerD</fullName>
    </submittedName>
</protein>
<dbReference type="InterPro" id="IPR025269">
    <property type="entry name" value="SAM-like_dom"/>
</dbReference>
<dbReference type="InterPro" id="IPR044068">
    <property type="entry name" value="CB"/>
</dbReference>
<evidence type="ECO:0000256" key="4">
    <source>
        <dbReference type="ARBA" id="ARBA00023172"/>
    </source>
</evidence>
<keyword evidence="2" id="KW-0229">DNA integration</keyword>
<dbReference type="Gene3D" id="1.10.443.10">
    <property type="entry name" value="Intergrase catalytic core"/>
    <property type="match status" value="1"/>
</dbReference>
<dbReference type="GO" id="GO:0006310">
    <property type="term" value="P:DNA recombination"/>
    <property type="evidence" value="ECO:0007669"/>
    <property type="project" value="UniProtKB-KW"/>
</dbReference>
<evidence type="ECO:0000256" key="3">
    <source>
        <dbReference type="ARBA" id="ARBA00023125"/>
    </source>
</evidence>
<dbReference type="OrthoDB" id="1094492at2"/>
<evidence type="ECO:0000259" key="7">
    <source>
        <dbReference type="PROSITE" id="PS51900"/>
    </source>
</evidence>
<comment type="similarity">
    <text evidence="1">Belongs to the 'phage' integrase family.</text>
</comment>
<dbReference type="InterPro" id="IPR011010">
    <property type="entry name" value="DNA_brk_join_enz"/>
</dbReference>
<dbReference type="SUPFAM" id="SSF56349">
    <property type="entry name" value="DNA breaking-rejoining enzymes"/>
    <property type="match status" value="1"/>
</dbReference>
<proteinExistence type="inferred from homology"/>
<dbReference type="Gene3D" id="1.10.150.130">
    <property type="match status" value="1"/>
</dbReference>
<sequence length="402" mass="46652">MKIKVVLRTGKVYKNGQSPLMLRFTHDRTTKFVALGLSVESHYWDKDAELVLPNCPERVTLQSQIDSTLAGYRKKIQRLEALDMAVDFDNLFDQTSKCTPQLVDSYFERQIAAMKQAGKINTAIKYTATRTSLIKFHPTKLRFEEINGKFLSDFEVFLHSTGNQSNSIATKFSVLKAIYNKAITDKIFLCKENPFVLYKVGKHWTQTRKRAVHKEDIQRLMQAEPPVTRSPYTEFARDIFLFSYFSAGINFKDIATLRYNDMEEDRIFYRRHKTGKAMTCRLHPQAKEIIAKYTRSEVIQEDYIFPILDRQIHRTEQQIHNRVHKVLVHINRELKEWSKQLGLAMNLTTYVARHTFATVLKRSGVSVALISESLGHSDLSTTQIYLDSFENSQIDAAMQYLL</sequence>
<name>A0A1Y3QU77_9BACT</name>
<dbReference type="InterPro" id="IPR010998">
    <property type="entry name" value="Integrase_recombinase_N"/>
</dbReference>
<evidence type="ECO:0000256" key="1">
    <source>
        <dbReference type="ARBA" id="ARBA00008857"/>
    </source>
</evidence>
<dbReference type="Pfam" id="PF13102">
    <property type="entry name" value="Phage_int_SAM_5"/>
    <property type="match status" value="1"/>
</dbReference>